<evidence type="ECO:0000313" key="5">
    <source>
        <dbReference type="EMBL" id="AVR96280.1"/>
    </source>
</evidence>
<sequence>MRWKLRSKLAAAVAALGMAASAQAAFTADQVKSFTLANGMKFIVLESSTIPNANMYTFWKVGSRNEAPGTTGLSHFFEHMMFNGSKNYGPKMFDRTMEANGGSNNAYTNSDVTVYQDWFPASSLETIFKLESDRIAHLTIDPKMVESERGVVLSERSTGLENSNIRMLMEDLNSVAFSAHPYSWPVIGFESDIKAWTQQDLVNYFRTYYAPNNAVAVIVGDVKADQVKAMATRYFGAIPKRALPPAVKTVEPEQKGERRLFVAKPSATSANLMVAYKAPQADSADHYALDVLQSVLTEGKTSRLYKALVEQQLATSVGADTTDGFDPGLLYVFAVAANGVDSAKVEQALLAEIDNVVKNGISDEELQKVRNTKLVNLYRLQETINGKAQMLGNYEVFYGGYQKLFDAPAAYQKLTTADIGAVAARYLKKSQRTIGVLAAKEQ</sequence>
<dbReference type="PANTHER" id="PTHR11851">
    <property type="entry name" value="METALLOPROTEASE"/>
    <property type="match status" value="1"/>
</dbReference>
<feature type="domain" description="Peptidase M16 C-terminal" evidence="4">
    <location>
        <begin position="196"/>
        <end position="372"/>
    </location>
</feature>
<keyword evidence="2" id="KW-0732">Signal</keyword>
<evidence type="ECO:0000259" key="4">
    <source>
        <dbReference type="Pfam" id="PF05193"/>
    </source>
</evidence>
<keyword evidence="6" id="KW-1185">Reference proteome</keyword>
<dbReference type="Proteomes" id="UP000240505">
    <property type="component" value="Chromosome"/>
</dbReference>
<dbReference type="InterPro" id="IPR011249">
    <property type="entry name" value="Metalloenz_LuxS/M16"/>
</dbReference>
<dbReference type="InterPro" id="IPR050361">
    <property type="entry name" value="MPP/UQCRC_Complex"/>
</dbReference>
<comment type="similarity">
    <text evidence="1">Belongs to the peptidase M16 family.</text>
</comment>
<evidence type="ECO:0000256" key="2">
    <source>
        <dbReference type="SAM" id="SignalP"/>
    </source>
</evidence>
<dbReference type="AlphaFoldDB" id="A0A2R4C9S4"/>
<dbReference type="InterPro" id="IPR011765">
    <property type="entry name" value="Pept_M16_N"/>
</dbReference>
<dbReference type="RefSeq" id="WP_107141628.1">
    <property type="nucleotide sequence ID" value="NZ_CP028324.1"/>
</dbReference>
<name>A0A2R4C9S4_9BURK</name>
<evidence type="ECO:0000313" key="6">
    <source>
        <dbReference type="Proteomes" id="UP000240505"/>
    </source>
</evidence>
<dbReference type="Pfam" id="PF05193">
    <property type="entry name" value="Peptidase_M16_C"/>
    <property type="match status" value="1"/>
</dbReference>
<dbReference type="GO" id="GO:0046872">
    <property type="term" value="F:metal ion binding"/>
    <property type="evidence" value="ECO:0007669"/>
    <property type="project" value="InterPro"/>
</dbReference>
<dbReference type="Gene3D" id="3.30.830.10">
    <property type="entry name" value="Metalloenzyme, LuxS/M16 peptidase-like"/>
    <property type="match status" value="2"/>
</dbReference>
<organism evidence="5 6">
    <name type="scientific">Pseudoduganella armeniaca</name>
    <dbReference type="NCBI Taxonomy" id="2072590"/>
    <lineage>
        <taxon>Bacteria</taxon>
        <taxon>Pseudomonadati</taxon>
        <taxon>Pseudomonadota</taxon>
        <taxon>Betaproteobacteria</taxon>
        <taxon>Burkholderiales</taxon>
        <taxon>Oxalobacteraceae</taxon>
        <taxon>Telluria group</taxon>
        <taxon>Pseudoduganella</taxon>
    </lineage>
</organism>
<feature type="chain" id="PRO_5015321410" evidence="2">
    <location>
        <begin position="25"/>
        <end position="442"/>
    </location>
</feature>
<accession>A0A2R4C9S4</accession>
<dbReference type="InterPro" id="IPR007863">
    <property type="entry name" value="Peptidase_M16_C"/>
</dbReference>
<proteinExistence type="inferred from homology"/>
<dbReference type="SUPFAM" id="SSF63411">
    <property type="entry name" value="LuxS/MPP-like metallohydrolase"/>
    <property type="match status" value="2"/>
</dbReference>
<protein>
    <submittedName>
        <fullName evidence="5">Peptidase M16</fullName>
    </submittedName>
</protein>
<dbReference type="KEGG" id="masz:C9I28_11610"/>
<gene>
    <name evidence="5" type="ORF">C9I28_11610</name>
</gene>
<evidence type="ECO:0000256" key="1">
    <source>
        <dbReference type="ARBA" id="ARBA00007261"/>
    </source>
</evidence>
<dbReference type="PANTHER" id="PTHR11851:SF49">
    <property type="entry name" value="MITOCHONDRIAL-PROCESSING PEPTIDASE SUBUNIT ALPHA"/>
    <property type="match status" value="1"/>
</dbReference>
<dbReference type="Pfam" id="PF00675">
    <property type="entry name" value="Peptidase_M16"/>
    <property type="match status" value="1"/>
</dbReference>
<reference evidence="5 6" key="1">
    <citation type="submission" date="2018-03" db="EMBL/GenBank/DDBJ databases">
        <title>Massilia armeniaca sp. nov., isolated from desert soil.</title>
        <authorList>
            <person name="Huang H."/>
            <person name="Ren M."/>
        </authorList>
    </citation>
    <scope>NUCLEOTIDE SEQUENCE [LARGE SCALE GENOMIC DNA]</scope>
    <source>
        <strain evidence="5 6">ZMN-3</strain>
    </source>
</reference>
<evidence type="ECO:0000259" key="3">
    <source>
        <dbReference type="Pfam" id="PF00675"/>
    </source>
</evidence>
<feature type="signal peptide" evidence="2">
    <location>
        <begin position="1"/>
        <end position="24"/>
    </location>
</feature>
<dbReference type="OrthoDB" id="9811314at2"/>
<dbReference type="EMBL" id="CP028324">
    <property type="protein sequence ID" value="AVR96280.1"/>
    <property type="molecule type" value="Genomic_DNA"/>
</dbReference>
<feature type="domain" description="Peptidase M16 N-terminal" evidence="3">
    <location>
        <begin position="44"/>
        <end position="186"/>
    </location>
</feature>